<feature type="transmembrane region" description="Helical" evidence="6">
    <location>
        <begin position="39"/>
        <end position="57"/>
    </location>
</feature>
<feature type="transmembrane region" description="Helical" evidence="6">
    <location>
        <begin position="218"/>
        <end position="241"/>
    </location>
</feature>
<dbReference type="PANTHER" id="PTHR32322">
    <property type="entry name" value="INNER MEMBRANE TRANSPORTER"/>
    <property type="match status" value="1"/>
</dbReference>
<keyword evidence="3 6" id="KW-0812">Transmembrane</keyword>
<feature type="transmembrane region" description="Helical" evidence="6">
    <location>
        <begin position="279"/>
        <end position="298"/>
    </location>
</feature>
<protein>
    <submittedName>
        <fullName evidence="8">DMT family transporter</fullName>
    </submittedName>
</protein>
<name>A0A3A8GIC6_9GAMM</name>
<feature type="transmembrane region" description="Helical" evidence="6">
    <location>
        <begin position="158"/>
        <end position="181"/>
    </location>
</feature>
<dbReference type="RefSeq" id="WP_120366930.1">
    <property type="nucleotide sequence ID" value="NZ_RAXZ01000003.1"/>
</dbReference>
<evidence type="ECO:0000256" key="2">
    <source>
        <dbReference type="ARBA" id="ARBA00007362"/>
    </source>
</evidence>
<dbReference type="Proteomes" id="UP000281084">
    <property type="component" value="Unassembled WGS sequence"/>
</dbReference>
<dbReference type="PANTHER" id="PTHR32322:SF2">
    <property type="entry name" value="EAMA DOMAIN-CONTAINING PROTEIN"/>
    <property type="match status" value="1"/>
</dbReference>
<comment type="similarity">
    <text evidence="2">Belongs to the EamA transporter family.</text>
</comment>
<comment type="subcellular location">
    <subcellularLocation>
        <location evidence="1">Membrane</location>
        <topology evidence="1">Multi-pass membrane protein</topology>
    </subcellularLocation>
</comment>
<evidence type="ECO:0000256" key="4">
    <source>
        <dbReference type="ARBA" id="ARBA00022989"/>
    </source>
</evidence>
<dbReference type="AlphaFoldDB" id="A0A3A8GIC6"/>
<dbReference type="GO" id="GO:0016020">
    <property type="term" value="C:membrane"/>
    <property type="evidence" value="ECO:0007669"/>
    <property type="project" value="UniProtKB-SubCell"/>
</dbReference>
<dbReference type="Pfam" id="PF00892">
    <property type="entry name" value="EamA"/>
    <property type="match status" value="2"/>
</dbReference>
<feature type="domain" description="EamA" evidence="7">
    <location>
        <begin position="160"/>
        <end position="295"/>
    </location>
</feature>
<gene>
    <name evidence="8" type="ORF">D7V64_04405</name>
</gene>
<proteinExistence type="inferred from homology"/>
<comment type="caution">
    <text evidence="8">The sequence shown here is derived from an EMBL/GenBank/DDBJ whole genome shotgun (WGS) entry which is preliminary data.</text>
</comment>
<evidence type="ECO:0000256" key="6">
    <source>
        <dbReference type="SAM" id="Phobius"/>
    </source>
</evidence>
<dbReference type="InterPro" id="IPR037185">
    <property type="entry name" value="EmrE-like"/>
</dbReference>
<evidence type="ECO:0000256" key="3">
    <source>
        <dbReference type="ARBA" id="ARBA00022692"/>
    </source>
</evidence>
<feature type="domain" description="EamA" evidence="7">
    <location>
        <begin position="14"/>
        <end position="143"/>
    </location>
</feature>
<evidence type="ECO:0000313" key="9">
    <source>
        <dbReference type="Proteomes" id="UP000281084"/>
    </source>
</evidence>
<dbReference type="InterPro" id="IPR050638">
    <property type="entry name" value="AA-Vitamin_Transporters"/>
</dbReference>
<dbReference type="SUPFAM" id="SSF103481">
    <property type="entry name" value="Multidrug resistance efflux transporter EmrE"/>
    <property type="match status" value="2"/>
</dbReference>
<evidence type="ECO:0000256" key="1">
    <source>
        <dbReference type="ARBA" id="ARBA00004141"/>
    </source>
</evidence>
<evidence type="ECO:0000256" key="5">
    <source>
        <dbReference type="ARBA" id="ARBA00023136"/>
    </source>
</evidence>
<evidence type="ECO:0000259" key="7">
    <source>
        <dbReference type="Pfam" id="PF00892"/>
    </source>
</evidence>
<sequence length="305" mass="33555">MQERQALDAKASSIMFGLCILWGLQQIVVKLAAADISPLMQMALRSGLSALLVFPLIKLAQGQSLWSRQYWFSGALVAGLFATEFCLLAEALRFTTASHTVVLLYTAPIFVALGLHWKLPAERLTWKQWSGIAIAFLGIVTTFLGGERESSVQSLSHVILGDLLALCAGIFWASTTLAVRLTNLSEAPATQTLFYQLFGGFICLLPMAFILGQSEIRWSVLTLTSLLFHAVLISFASYLIWFWLLKKYLASRLGVFSFLTPLFGILFGVVILNEPLERAFIIGTSMVMLGVLIVSLSGRAKQPSR</sequence>
<organism evidence="8 9">
    <name type="scientific">Acinetobacter cumulans</name>
    <dbReference type="NCBI Taxonomy" id="2136182"/>
    <lineage>
        <taxon>Bacteria</taxon>
        <taxon>Pseudomonadati</taxon>
        <taxon>Pseudomonadota</taxon>
        <taxon>Gammaproteobacteria</taxon>
        <taxon>Moraxellales</taxon>
        <taxon>Moraxellaceae</taxon>
        <taxon>Acinetobacter</taxon>
    </lineage>
</organism>
<feature type="transmembrane region" description="Helical" evidence="6">
    <location>
        <begin position="69"/>
        <end position="91"/>
    </location>
</feature>
<keyword evidence="5 6" id="KW-0472">Membrane</keyword>
<accession>A0A3A8GIC6</accession>
<evidence type="ECO:0000313" key="8">
    <source>
        <dbReference type="EMBL" id="RKG54814.1"/>
    </source>
</evidence>
<feature type="transmembrane region" description="Helical" evidence="6">
    <location>
        <begin position="97"/>
        <end position="117"/>
    </location>
</feature>
<feature type="transmembrane region" description="Helical" evidence="6">
    <location>
        <begin position="129"/>
        <end position="146"/>
    </location>
</feature>
<reference evidence="8 9" key="1">
    <citation type="submission" date="2018-09" db="EMBL/GenBank/DDBJ databases">
        <title>The draft genome of Acinetobacter spp. strains.</title>
        <authorList>
            <person name="Qin J."/>
            <person name="Feng Y."/>
            <person name="Zong Z."/>
        </authorList>
    </citation>
    <scope>NUCLEOTIDE SEQUENCE [LARGE SCALE GENOMIC DNA]</scope>
    <source>
        <strain evidence="8 9">WCHAc060002</strain>
    </source>
</reference>
<feature type="transmembrane region" description="Helical" evidence="6">
    <location>
        <begin position="253"/>
        <end position="273"/>
    </location>
</feature>
<feature type="transmembrane region" description="Helical" evidence="6">
    <location>
        <begin position="12"/>
        <end position="33"/>
    </location>
</feature>
<keyword evidence="4 6" id="KW-1133">Transmembrane helix</keyword>
<feature type="transmembrane region" description="Helical" evidence="6">
    <location>
        <begin position="193"/>
        <end position="212"/>
    </location>
</feature>
<dbReference type="InterPro" id="IPR000620">
    <property type="entry name" value="EamA_dom"/>
</dbReference>
<dbReference type="EMBL" id="RAXZ01000003">
    <property type="protein sequence ID" value="RKG54814.1"/>
    <property type="molecule type" value="Genomic_DNA"/>
</dbReference>